<proteinExistence type="predicted"/>
<evidence type="ECO:0000313" key="2">
    <source>
        <dbReference type="EMBL" id="VYU41399.1"/>
    </source>
</evidence>
<sequence length="120" mass="13693">MEGLIVKSTTWNGETCKIGMPDGGVGIAVNAMERDKYCFWSIGGYNLKEERHWIWKGGELHVGDKIEIEFAEFDEATPPVLKKPHSCPNPPKKDDSPENWQFKLKTYQKLKKVLEDEGLI</sequence>
<reference evidence="2" key="1">
    <citation type="submission" date="2019-11" db="EMBL/GenBank/DDBJ databases">
        <authorList>
            <person name="Feng L."/>
        </authorList>
    </citation>
    <scope>NUCLEOTIDE SEQUENCE</scope>
    <source>
        <strain evidence="2">PclaraLFYP37</strain>
    </source>
</reference>
<feature type="region of interest" description="Disordered" evidence="1">
    <location>
        <begin position="79"/>
        <end position="99"/>
    </location>
</feature>
<organism evidence="2">
    <name type="scientific">Paraprevotella clara</name>
    <dbReference type="NCBI Taxonomy" id="454154"/>
    <lineage>
        <taxon>Bacteria</taxon>
        <taxon>Pseudomonadati</taxon>
        <taxon>Bacteroidota</taxon>
        <taxon>Bacteroidia</taxon>
        <taxon>Bacteroidales</taxon>
        <taxon>Prevotellaceae</taxon>
        <taxon>Paraprevotella</taxon>
    </lineage>
</organism>
<dbReference type="RefSeq" id="WP_412442967.1">
    <property type="nucleotide sequence ID" value="NZ_CACRUT010000016.1"/>
</dbReference>
<evidence type="ECO:0000256" key="1">
    <source>
        <dbReference type="SAM" id="MobiDB-lite"/>
    </source>
</evidence>
<name>A0A6N3EQB5_9BACT</name>
<gene>
    <name evidence="2" type="ORF">PCLFYP37_02807</name>
</gene>
<accession>A0A6N3EQB5</accession>
<dbReference type="EMBL" id="CACRUT010000016">
    <property type="protein sequence ID" value="VYU41399.1"/>
    <property type="molecule type" value="Genomic_DNA"/>
</dbReference>
<dbReference type="AlphaFoldDB" id="A0A6N3EQB5"/>
<protein>
    <submittedName>
        <fullName evidence="2">Uncharacterized protein</fullName>
    </submittedName>
</protein>